<accession>A0A8K0WWA2</accession>
<evidence type="ECO:0000256" key="2">
    <source>
        <dbReference type="SAM" id="SignalP"/>
    </source>
</evidence>
<feature type="signal peptide" evidence="2">
    <location>
        <begin position="1"/>
        <end position="16"/>
    </location>
</feature>
<feature type="compositionally biased region" description="Low complexity" evidence="1">
    <location>
        <begin position="110"/>
        <end position="119"/>
    </location>
</feature>
<dbReference type="Proteomes" id="UP000813444">
    <property type="component" value="Unassembled WGS sequence"/>
</dbReference>
<gene>
    <name evidence="3" type="ORF">B0I35DRAFT_116176</name>
</gene>
<keyword evidence="4" id="KW-1185">Reference proteome</keyword>
<evidence type="ECO:0000313" key="3">
    <source>
        <dbReference type="EMBL" id="KAH7325654.1"/>
    </source>
</evidence>
<sequence length="178" mass="18662">MLKFVLSLALASRAVAVDTSTRQHNPAEVRSLTERQEFCGTDILGFNWFCNNAIAACCSGTDILGCMPLGANCCSTGYWCPSTQDCYIDTTTFIQYCVTTDGDESQASSGDTDLTNGRNDGNDNGDDGDDDEESTTSDEDDSNDNSSNGSGNQPSSATARSVSLSAIVAVAAAALTLF</sequence>
<reference evidence="3" key="1">
    <citation type="journal article" date="2021" name="Nat. Commun.">
        <title>Genetic determinants of endophytism in the Arabidopsis root mycobiome.</title>
        <authorList>
            <person name="Mesny F."/>
            <person name="Miyauchi S."/>
            <person name="Thiergart T."/>
            <person name="Pickel B."/>
            <person name="Atanasova L."/>
            <person name="Karlsson M."/>
            <person name="Huettel B."/>
            <person name="Barry K.W."/>
            <person name="Haridas S."/>
            <person name="Chen C."/>
            <person name="Bauer D."/>
            <person name="Andreopoulos W."/>
            <person name="Pangilinan J."/>
            <person name="LaButti K."/>
            <person name="Riley R."/>
            <person name="Lipzen A."/>
            <person name="Clum A."/>
            <person name="Drula E."/>
            <person name="Henrissat B."/>
            <person name="Kohler A."/>
            <person name="Grigoriev I.V."/>
            <person name="Martin F.M."/>
            <person name="Hacquard S."/>
        </authorList>
    </citation>
    <scope>NUCLEOTIDE SEQUENCE</scope>
    <source>
        <strain evidence="3">MPI-CAGE-CH-0235</strain>
    </source>
</reference>
<proteinExistence type="predicted"/>
<organism evidence="3 4">
    <name type="scientific">Stachybotrys elegans</name>
    <dbReference type="NCBI Taxonomy" id="80388"/>
    <lineage>
        <taxon>Eukaryota</taxon>
        <taxon>Fungi</taxon>
        <taxon>Dikarya</taxon>
        <taxon>Ascomycota</taxon>
        <taxon>Pezizomycotina</taxon>
        <taxon>Sordariomycetes</taxon>
        <taxon>Hypocreomycetidae</taxon>
        <taxon>Hypocreales</taxon>
        <taxon>Stachybotryaceae</taxon>
        <taxon>Stachybotrys</taxon>
    </lineage>
</organism>
<feature type="region of interest" description="Disordered" evidence="1">
    <location>
        <begin position="103"/>
        <end position="160"/>
    </location>
</feature>
<feature type="chain" id="PRO_5035433433" evidence="2">
    <location>
        <begin position="17"/>
        <end position="178"/>
    </location>
</feature>
<name>A0A8K0WWA2_9HYPO</name>
<evidence type="ECO:0000256" key="1">
    <source>
        <dbReference type="SAM" id="MobiDB-lite"/>
    </source>
</evidence>
<dbReference type="AlphaFoldDB" id="A0A8K0WWA2"/>
<dbReference type="OrthoDB" id="5104792at2759"/>
<dbReference type="EMBL" id="JAGPNK010000002">
    <property type="protein sequence ID" value="KAH7325654.1"/>
    <property type="molecule type" value="Genomic_DNA"/>
</dbReference>
<feature type="compositionally biased region" description="Acidic residues" evidence="1">
    <location>
        <begin position="123"/>
        <end position="143"/>
    </location>
</feature>
<keyword evidence="2" id="KW-0732">Signal</keyword>
<comment type="caution">
    <text evidence="3">The sequence shown here is derived from an EMBL/GenBank/DDBJ whole genome shotgun (WGS) entry which is preliminary data.</text>
</comment>
<evidence type="ECO:0000313" key="4">
    <source>
        <dbReference type="Proteomes" id="UP000813444"/>
    </source>
</evidence>
<protein>
    <submittedName>
        <fullName evidence="3">Uncharacterized protein</fullName>
    </submittedName>
</protein>